<gene>
    <name evidence="1" type="ORF">SDC9_183389</name>
</gene>
<comment type="caution">
    <text evidence="1">The sequence shown here is derived from an EMBL/GenBank/DDBJ whole genome shotgun (WGS) entry which is preliminary data.</text>
</comment>
<name>A0A645HA30_9ZZZZ</name>
<dbReference type="EMBL" id="VSSQ01089727">
    <property type="protein sequence ID" value="MPN35887.1"/>
    <property type="molecule type" value="Genomic_DNA"/>
</dbReference>
<protein>
    <submittedName>
        <fullName evidence="1">Uncharacterized protein</fullName>
    </submittedName>
</protein>
<dbReference type="AlphaFoldDB" id="A0A645HA30"/>
<reference evidence="1" key="1">
    <citation type="submission" date="2019-08" db="EMBL/GenBank/DDBJ databases">
        <authorList>
            <person name="Kucharzyk K."/>
            <person name="Murdoch R.W."/>
            <person name="Higgins S."/>
            <person name="Loffler F."/>
        </authorList>
    </citation>
    <scope>NUCLEOTIDE SEQUENCE</scope>
</reference>
<organism evidence="1">
    <name type="scientific">bioreactor metagenome</name>
    <dbReference type="NCBI Taxonomy" id="1076179"/>
    <lineage>
        <taxon>unclassified sequences</taxon>
        <taxon>metagenomes</taxon>
        <taxon>ecological metagenomes</taxon>
    </lineage>
</organism>
<accession>A0A645HA30</accession>
<proteinExistence type="predicted"/>
<evidence type="ECO:0000313" key="1">
    <source>
        <dbReference type="EMBL" id="MPN35887.1"/>
    </source>
</evidence>
<sequence>MSERDFSGLLPGPVTGLPLLPLSISASTASWSILFSFLTMMSGAPRSSSLFNLLFLLITLRYKSLRSEVANLPPSSCTIGLRSGGMTGMTSRIIHSGLFSESRRASMTSSLLTIRIFFCPDASRSFFLISSDKAMRSIWVSSSRIASAPMAALNPVPNFSFASLYCCSVRISL</sequence>